<dbReference type="InterPro" id="IPR009081">
    <property type="entry name" value="PP-bd_ACP"/>
</dbReference>
<dbReference type="Gene3D" id="3.30.300.30">
    <property type="match status" value="3"/>
</dbReference>
<keyword evidence="3" id="KW-0596">Phosphopantetheine</keyword>
<name>A0A0C5VLD3_9GAMM</name>
<dbReference type="SUPFAM" id="SSF52777">
    <property type="entry name" value="CoA-dependent acyltransferases"/>
    <property type="match status" value="8"/>
</dbReference>
<dbReference type="InterPro" id="IPR036736">
    <property type="entry name" value="ACP-like_sf"/>
</dbReference>
<dbReference type="FunFam" id="3.40.50.980:FF:000002">
    <property type="entry name" value="Enterobactin synthetase component F"/>
    <property type="match status" value="1"/>
</dbReference>
<comment type="similarity">
    <text evidence="2">Belongs to the ATP-dependent AMP-binding enzyme family.</text>
</comment>
<dbReference type="InterPro" id="IPR025110">
    <property type="entry name" value="AMP-bd_C"/>
</dbReference>
<dbReference type="NCBIfam" id="TIGR01733">
    <property type="entry name" value="AA-adenyl-dom"/>
    <property type="match status" value="3"/>
</dbReference>
<dbReference type="Gene3D" id="3.30.559.10">
    <property type="entry name" value="Chloramphenicol acetyltransferase-like domain"/>
    <property type="match status" value="4"/>
</dbReference>
<dbReference type="InterPro" id="IPR045851">
    <property type="entry name" value="AMP-bd_C_sf"/>
</dbReference>
<dbReference type="Pfam" id="PF00501">
    <property type="entry name" value="AMP-binding"/>
    <property type="match status" value="3"/>
</dbReference>
<gene>
    <name evidence="7" type="ORF">YC6258_02111</name>
</gene>
<dbReference type="Pfam" id="PF13193">
    <property type="entry name" value="AMP-binding_C"/>
    <property type="match status" value="3"/>
</dbReference>
<evidence type="ECO:0000256" key="5">
    <source>
        <dbReference type="ARBA" id="ARBA00022737"/>
    </source>
</evidence>
<dbReference type="KEGG" id="gsn:YC6258_02111"/>
<dbReference type="PANTHER" id="PTHR45527:SF1">
    <property type="entry name" value="FATTY ACID SYNTHASE"/>
    <property type="match status" value="1"/>
</dbReference>
<dbReference type="Proteomes" id="UP000032266">
    <property type="component" value="Chromosome"/>
</dbReference>
<dbReference type="PANTHER" id="PTHR45527">
    <property type="entry name" value="NONRIBOSOMAL PEPTIDE SYNTHETASE"/>
    <property type="match status" value="1"/>
</dbReference>
<evidence type="ECO:0000256" key="4">
    <source>
        <dbReference type="ARBA" id="ARBA00022553"/>
    </source>
</evidence>
<dbReference type="InterPro" id="IPR006162">
    <property type="entry name" value="Ppantetheine_attach_site"/>
</dbReference>
<dbReference type="FunFam" id="2.30.38.10:FF:000001">
    <property type="entry name" value="Non-ribosomal peptide synthetase PvdI"/>
    <property type="match status" value="1"/>
</dbReference>
<dbReference type="InterPro" id="IPR020806">
    <property type="entry name" value="PKS_PP-bd"/>
</dbReference>
<dbReference type="InterPro" id="IPR001242">
    <property type="entry name" value="Condensation_dom"/>
</dbReference>
<evidence type="ECO:0000313" key="8">
    <source>
        <dbReference type="Proteomes" id="UP000032266"/>
    </source>
</evidence>
<dbReference type="GO" id="GO:0044550">
    <property type="term" value="P:secondary metabolite biosynthetic process"/>
    <property type="evidence" value="ECO:0007669"/>
    <property type="project" value="UniProtKB-ARBA"/>
</dbReference>
<dbReference type="CDD" id="cd05930">
    <property type="entry name" value="A_NRPS"/>
    <property type="match status" value="2"/>
</dbReference>
<keyword evidence="4" id="KW-0597">Phosphoprotein</keyword>
<dbReference type="GO" id="GO:0005829">
    <property type="term" value="C:cytosol"/>
    <property type="evidence" value="ECO:0007669"/>
    <property type="project" value="TreeGrafter"/>
</dbReference>
<feature type="domain" description="Carrier" evidence="6">
    <location>
        <begin position="999"/>
        <end position="1075"/>
    </location>
</feature>
<reference evidence="7 8" key="1">
    <citation type="submission" date="2014-01" db="EMBL/GenBank/DDBJ databases">
        <title>Full genme sequencing of cellulolytic bacterium Gynuella sunshinyii YC6258T gen. nov., sp. nov.</title>
        <authorList>
            <person name="Khan H."/>
            <person name="Chung E.J."/>
            <person name="Chung Y.R."/>
        </authorList>
    </citation>
    <scope>NUCLEOTIDE SEQUENCE [LARGE SCALE GENOMIC DNA]</scope>
    <source>
        <strain evidence="7 8">YC6258</strain>
    </source>
</reference>
<dbReference type="CDD" id="cd19531">
    <property type="entry name" value="LCL_NRPS-like"/>
    <property type="match status" value="1"/>
</dbReference>
<keyword evidence="7" id="KW-0436">Ligase</keyword>
<dbReference type="InterPro" id="IPR020845">
    <property type="entry name" value="AMP-binding_CS"/>
</dbReference>
<dbReference type="PROSITE" id="PS00012">
    <property type="entry name" value="PHOSPHOPANTETHEINE"/>
    <property type="match status" value="1"/>
</dbReference>
<dbReference type="SMART" id="SM00823">
    <property type="entry name" value="PKS_PP"/>
    <property type="match status" value="3"/>
</dbReference>
<dbReference type="CDD" id="cd12117">
    <property type="entry name" value="A_NRPS_Srf_like"/>
    <property type="match status" value="1"/>
</dbReference>
<organism evidence="7 8">
    <name type="scientific">Gynuella sunshinyii YC6258</name>
    <dbReference type="NCBI Taxonomy" id="1445510"/>
    <lineage>
        <taxon>Bacteria</taxon>
        <taxon>Pseudomonadati</taxon>
        <taxon>Pseudomonadota</taxon>
        <taxon>Gammaproteobacteria</taxon>
        <taxon>Oceanospirillales</taxon>
        <taxon>Saccharospirillaceae</taxon>
        <taxon>Gynuella</taxon>
    </lineage>
</organism>
<dbReference type="InterPro" id="IPR010060">
    <property type="entry name" value="NRPS_synth"/>
</dbReference>
<keyword evidence="5" id="KW-0677">Repeat</keyword>
<feature type="domain" description="Carrier" evidence="6">
    <location>
        <begin position="2532"/>
        <end position="2609"/>
    </location>
</feature>
<dbReference type="InterPro" id="IPR042099">
    <property type="entry name" value="ANL_N_sf"/>
</dbReference>
<dbReference type="InterPro" id="IPR023213">
    <property type="entry name" value="CAT-like_dom_sf"/>
</dbReference>
<proteinExistence type="inferred from homology"/>
<accession>A0A0C5VLD3</accession>
<evidence type="ECO:0000313" key="7">
    <source>
        <dbReference type="EMBL" id="AJQ94153.1"/>
    </source>
</evidence>
<dbReference type="PROSITE" id="PS50075">
    <property type="entry name" value="CARRIER"/>
    <property type="match status" value="3"/>
</dbReference>
<dbReference type="RefSeq" id="WP_044616743.1">
    <property type="nucleotide sequence ID" value="NZ_CP007142.1"/>
</dbReference>
<evidence type="ECO:0000256" key="2">
    <source>
        <dbReference type="ARBA" id="ARBA00006432"/>
    </source>
</evidence>
<dbReference type="Gene3D" id="3.30.559.30">
    <property type="entry name" value="Nonribosomal peptide synthetase, condensation domain"/>
    <property type="match status" value="4"/>
</dbReference>
<dbReference type="EMBL" id="CP007142">
    <property type="protein sequence ID" value="AJQ94153.1"/>
    <property type="molecule type" value="Genomic_DNA"/>
</dbReference>
<dbReference type="GO" id="GO:0031177">
    <property type="term" value="F:phosphopantetheine binding"/>
    <property type="evidence" value="ECO:0007669"/>
    <property type="project" value="InterPro"/>
</dbReference>
<dbReference type="Gene3D" id="3.40.50.980">
    <property type="match status" value="4"/>
</dbReference>
<dbReference type="FunFam" id="3.30.300.30:FF:000010">
    <property type="entry name" value="Enterobactin synthetase component F"/>
    <property type="match status" value="2"/>
</dbReference>
<dbReference type="GO" id="GO:0004467">
    <property type="term" value="F:long-chain fatty acid-CoA ligase activity"/>
    <property type="evidence" value="ECO:0007669"/>
    <property type="project" value="UniProtKB-EC"/>
</dbReference>
<dbReference type="Pfam" id="PF00550">
    <property type="entry name" value="PP-binding"/>
    <property type="match status" value="3"/>
</dbReference>
<dbReference type="SUPFAM" id="SSF56801">
    <property type="entry name" value="Acetyl-CoA synthetase-like"/>
    <property type="match status" value="3"/>
</dbReference>
<dbReference type="OrthoDB" id="9757559at2"/>
<dbReference type="Gene3D" id="1.10.1200.10">
    <property type="entry name" value="ACP-like"/>
    <property type="match status" value="3"/>
</dbReference>
<evidence type="ECO:0000256" key="3">
    <source>
        <dbReference type="ARBA" id="ARBA00022450"/>
    </source>
</evidence>
<dbReference type="Gene3D" id="3.40.50.12780">
    <property type="entry name" value="N-terminal domain of ligase-like"/>
    <property type="match status" value="1"/>
</dbReference>
<dbReference type="PROSITE" id="PS00455">
    <property type="entry name" value="AMP_BINDING"/>
    <property type="match status" value="3"/>
</dbReference>
<dbReference type="NCBIfam" id="NF003417">
    <property type="entry name" value="PRK04813.1"/>
    <property type="match status" value="3"/>
</dbReference>
<dbReference type="FunFam" id="1.10.1200.10:FF:000005">
    <property type="entry name" value="Nonribosomal peptide synthetase 1"/>
    <property type="match status" value="1"/>
</dbReference>
<dbReference type="SUPFAM" id="SSF47336">
    <property type="entry name" value="ACP-like"/>
    <property type="match status" value="3"/>
</dbReference>
<dbReference type="EC" id="6.2.1.3" evidence="7"/>
<feature type="domain" description="Carrier" evidence="6">
    <location>
        <begin position="3607"/>
        <end position="3684"/>
    </location>
</feature>
<dbReference type="FunFam" id="3.30.300.30:FF:000015">
    <property type="entry name" value="Nonribosomal peptide synthase SidD"/>
    <property type="match status" value="1"/>
</dbReference>
<dbReference type="InterPro" id="IPR010071">
    <property type="entry name" value="AA_adenyl_dom"/>
</dbReference>
<dbReference type="FunFam" id="3.40.50.12780:FF:000012">
    <property type="entry name" value="Non-ribosomal peptide synthetase"/>
    <property type="match status" value="1"/>
</dbReference>
<sequence>MASDLLTQTQGLPSGCEKLTSSQQAVYLDQIINPEVPAYNIGIKINCDSRFEPDSIRAAVEALCVQHAFLRAVLVEIEGEVLQKTSGDFKPEIEFVDYSGIENASQEGDEYLKQRLHDTYDLFRAGWRAVVVKVNDHYWKILLCGHHLFLDGVSVVNLFEGFLRNLEQLHLGVTFAQLTQASDWSYRDYIQEDQAYRASARYQKDKQFWQQKYQTIPDCVLPPVGVPSKATDKSTFERVYIPRAVYNQLEKPITAHGLSMAHFAIALIACYYARLKNLDELVIGVPVHNRTKARYRHTIGMFASMMPVRLRIDKGQSFLSLLEEVSREVRSGFRAQRFPVAEINRLCQLSQIGRRQLFDISVSYESKYVESDYAGGTFKGITMPLGYENTPAALALKDHYEQGDICLELNCNSLFVEADEVLRVCQRLKYMAEVLSEGLNKPIAELPIVTPDEQHDQVHTLNQSFFAWRERQPDRPKLIHELFDECAGRYGDQPAVQHRPCEGTEELLGYQQLRTRVDRVARYLCEREIPSGSIVGVYLSRRADLLAVILGILKAGCAYLPLSVETPVDRVIKLTGLTRSPLLLVDDQTTVEQFAGDPAMVVVTADNALAYDSSAVVTFPVVHPNDLAYVTFTSGSTGEPKGVMVQHDAIQSIFQAWRESYPLSPGNCRILQMANVNFDVFSGDWVRALCSGNTLILCDRQKLLSPAQLYQELLDCHITFAEFVPAVLRSLVEYMITEGLRFPPLDMLVVGSDSWYHHDTKQLLSVLGEQTRFINSYGATEAAVDSTWYEIHPDQAFVGNMAPIGKPFANTCTYVLDDNGQCLPFGSIGELYIGGPGVSLGYLNQPELTAEKFVQNPFLQDGSRCYRTGDMVRYLADGNIEYIGRTDNQIKINGYRIELAEIEDQLAAIEFIKHAVVTGQKNHLGTPRLVAYIELQDDISAGLQPIPAIKETLNRNLPKYMVPAAFKLIDQWPLSANGKVDKKALSTIDADIFHDDYLPPVSAAEKILTDIWAKLFRIDAEQLSINANFFELGGDSILSIQVVSRASAAGLKLTIKQVFEHQTIAELAASTELRAATVVDQSPVTGSAPLLPIQMRFFDDETGLDHYNQSILLTTTPAFDPQCLPALVQALYQRHDVLRLRFHHAADGWQAEHLPLTDERLHDTVDIVTLPTVDQELLQTVCDQAHQSLSVGDGPLLKLVYIGQADAATPGYLFMTVHHLVVDGVSWRILLEDIHTLLDQHKAGKPLSLAAKTTSYQTWGRFLHEYARSEVFIEHLNYWHEVSLMGTDSFQAAAPVITETPPKSTGSINIGFDAELTGPLIHQAGRRYRTNTTELLLSALYLAIYRLTGCTRVAVDLEHHGRENLSPEIDLSETVGWFTSLYPHVPVLSSSFDWHDPETLICEIKESVRRIPVNGIGYGLCRYLLQDAAVPPQADIAFNYLGRFEALADGRYFSAIVENYGQVSSHLRQPEHGLTFDGWVKDEALQFTLNYDTTRYNEAFVQSLADQFAAAVRELTGHCVATGHGRLTPSDIDLTTVSRVQLQAWQQQFEQQNRTLVNVYPASMMQQGMLFHSLFDKSSYHTQLLFELSGEFDTEAFHRAWQQVLERHDILRTCLVAQQDGQWQQLVFQGIELPWRYADISDQPEAEQHQLIEEYRLEDKRQGFDLSDAPLMRVAVWKTAARCHQILLSQHHILTDGWSMPLILSELLALYAAGLTRQPCQLASPVPYHHFIRWQLQQDSTRARHYWQQQLADFQTPTPLPGQLTRSGGAHPHSPGYTHLQVVFSPAETARLSAFARQTQTTVNIVLQAAWACLLSSYSHETTVTFGVTTSGRPAELPGVETMVGLFINTLPVMVDVPADVTIADWLQQLHQTQVGSEEFSYLPFAEINRLVDKDPHTPLFDSLLVFENYPSAESLDHSLEAASLQLTGLHNYEETNFPLTVVATLGETLALDLGFLAGDFDADIMNTLPQRLKQMILQVTDDARQPLAAISPVDAVEQQQLLNEFNRTARPFADQLTMHQWFEQQVQASPDHCAVICGDERLSYRQLDERANQLAHLLRARQVGANTPVGLACYRSLEMIIGLWGILKAGGAYVPLEPDYPIERLQDIVDTSGLQWVLTHQSAGVKLQSVTQIVLDEGSVIDQLDAQSTAAITEEPACATDLAYIIFTSGSTGKPKGVMIEHRALVNRIDWMQREYGLDHNDVVLQKTPFSFDVSVWEFTWPLVCGATLVVARPEGHKDPHYLQAISAEHRVTTLHFVPSMLRVMLESGQWSGFSSVRQVFCSGEALTTDLVERHYQQHHAALHNLYGPTEAAIDVSYFPCQAAPAGVATTAVSNVSIGWPIQNIQLYILGRQQQLLPVGAVGELYIGGVGLARGYARRDDLTDERFVQVSLTDAAPVRLYRTGDLARWRADGSIDYLGRMDDQVKIRGLRIELTEVQQHILALAGVRSAAVITRPDRLQQPRIVAYVVGEEGESLQPEQIQTALQSQLPDYMVPAAVVMLAELPVTGNGKLDRKALPDPDFNASGDEYVAPRGELAQRLTQIWSDLLALPAEHISAGDDFFELGGHSLLAIRLMTALRAEFDPDIDIRSVFERSRLQQQAEWLAQRAQRSNRTTMAVPVIQPAGDWHLRDSIPASFAQQRLWFLDRVMQDSAQYHLLAAIEVTGAFRITIAEQALNTILDRHPVLRCQYHGEGEQVFQRINRDQRLTVSRLGHHGAMAAECYPQMAGFVRQPFALDRDLPIRAGWLETADDAGVLLLAMHHIAFDGWSMTLLAQEFSELYSAALEQRPAQLPAVELSYFDYAVWQRDFLNADQPALQAQLEYWQTHLQGIPEVHSLVTDFPRQANQQHIAGRCDIHLDQSLLQDLKILAGAEKVSLFMLLHAGFSVLLSRYANDTDIVMGTPVAGRLQKELENVIGMFVNTLVLRADCRPEQTFRQLLHDIRDTHLSAQQHQDVPFEWLVEQLNPGRSAHYSPIIQIMLSMNNNQPIDMQLPDLQLTLHDGQQYLQRQAAEALEFPGKFELLLNVEEQADSLLLVFEYSRALWQPETMARLADSFATLLRAIVDNSDRRLDELPLCASAEGLSAPMVAHERGYGPEDSIARLFEQYADRSPEQIALVAAGQHLSYGELNRRANQLARHLQTLGAAPGALIGTCLPRSPELIVALLAILKTGAAYVPLDPDYPPSRLDYMLSDSQLSILIQSAAPATSWTATGVKVCTLDATLQQALDQLATDNPDCPSQAADAAYINYTSGSTGQPKGVITPHRGVLRLVRQCRFMTLDEQTRFLQLSSISFDAATLEIWGPLLNGGSLVLYPAQAFDIQILNQLIRQHDINSLWLTSALFDLWSHAEGLEHCHSLRWIAAGGDVVNPQAVRRVYERLPEATLINGYGPTENTTFTCCYAIPATHPAVQALPLGTPVNGTRVHILDRHQQPLPQGAIGELYAGGEGLALGYLHQPELTRERFIDHPQFGRIYRSGDLVRVNHAGQVEFVGRVDDQVKIRGYRIEPGEIERRLLSHPAVQAAVVVVVWTDDAQQKDLVAYLVATDPQQTESAINAARTHLREQLPAYMVPAFFMALDEIPVTRNGKVDRGALPRPVISAIGSTYVEPVSATEQQLCAIWSRLLKADAANISATDDFFDLGGHSLLSIKLQTEIKEHFDIEIPVVTIFEASTLNTMAANIDILRIQHGMADDTATDEHTDREIFEL</sequence>
<dbReference type="Pfam" id="PF00668">
    <property type="entry name" value="Condensation"/>
    <property type="match status" value="4"/>
</dbReference>
<protein>
    <submittedName>
        <fullName evidence="7">Non-ribosomal peptide synthetase modules-related protein</fullName>
        <ecNumber evidence="7">6.2.1.3</ecNumber>
    </submittedName>
</protein>
<dbReference type="CDD" id="cd19543">
    <property type="entry name" value="DCL_NRPS"/>
    <property type="match status" value="1"/>
</dbReference>
<evidence type="ECO:0000259" key="6">
    <source>
        <dbReference type="PROSITE" id="PS50075"/>
    </source>
</evidence>
<dbReference type="NCBIfam" id="TIGR01720">
    <property type="entry name" value="NRPS-para261"/>
    <property type="match status" value="1"/>
</dbReference>
<dbReference type="STRING" id="1445510.YC6258_02111"/>
<comment type="cofactor">
    <cofactor evidence="1">
        <name>pantetheine 4'-phosphate</name>
        <dbReference type="ChEBI" id="CHEBI:47942"/>
    </cofactor>
</comment>
<dbReference type="HOGENOM" id="CLU_000022_0_13_6"/>
<keyword evidence="8" id="KW-1185">Reference proteome</keyword>
<evidence type="ECO:0000256" key="1">
    <source>
        <dbReference type="ARBA" id="ARBA00001957"/>
    </source>
</evidence>
<dbReference type="PATRIC" id="fig|1445510.3.peg.2070"/>
<dbReference type="InterPro" id="IPR000873">
    <property type="entry name" value="AMP-dep_synth/lig_dom"/>
</dbReference>
<dbReference type="FunFam" id="3.40.50.980:FF:000001">
    <property type="entry name" value="Non-ribosomal peptide synthetase"/>
    <property type="match status" value="2"/>
</dbReference>
<dbReference type="Gene3D" id="2.30.38.10">
    <property type="entry name" value="Luciferase, Domain 3"/>
    <property type="match status" value="2"/>
</dbReference>
<dbReference type="GO" id="GO:0043041">
    <property type="term" value="P:amino acid activation for nonribosomal peptide biosynthetic process"/>
    <property type="evidence" value="ECO:0007669"/>
    <property type="project" value="TreeGrafter"/>
</dbReference>